<dbReference type="NCBIfam" id="TIGR02532">
    <property type="entry name" value="IV_pilin_GFxxxE"/>
    <property type="match status" value="1"/>
</dbReference>
<evidence type="ECO:0000313" key="2">
    <source>
        <dbReference type="EMBL" id="MBA5762108.1"/>
    </source>
</evidence>
<proteinExistence type="predicted"/>
<feature type="transmembrane region" description="Helical" evidence="1">
    <location>
        <begin position="7"/>
        <end position="27"/>
    </location>
</feature>
<keyword evidence="3" id="KW-1185">Reference proteome</keyword>
<dbReference type="Gene3D" id="3.30.700.10">
    <property type="entry name" value="Glycoprotein, Type 4 Pilin"/>
    <property type="match status" value="1"/>
</dbReference>
<keyword evidence="1" id="KW-0812">Transmembrane</keyword>
<keyword evidence="1" id="KW-1133">Transmembrane helix</keyword>
<evidence type="ECO:0000313" key="3">
    <source>
        <dbReference type="Proteomes" id="UP000571701"/>
    </source>
</evidence>
<keyword evidence="1" id="KW-0472">Membrane</keyword>
<evidence type="ECO:0000256" key="1">
    <source>
        <dbReference type="SAM" id="Phobius"/>
    </source>
</evidence>
<dbReference type="EMBL" id="JACFYF010000003">
    <property type="protein sequence ID" value="MBA5762108.1"/>
    <property type="molecule type" value="Genomic_DNA"/>
</dbReference>
<sequence length="159" mass="16617">MIIRKRLGFTLVELIVVIIILTIISLYAASRYIGVGSFSALAIQDSVVAVARQVQLNRMQSNIIDSDDPSSNGNFVLSISANCIGSVKGCASPEGRSDWVADDEVTFSVAPNITTVAFDLLGSPQGAAANGVTIKIHGSNSQAQVSICPNGFISKSGCL</sequence>
<dbReference type="Proteomes" id="UP000571701">
    <property type="component" value="Unassembled WGS sequence"/>
</dbReference>
<name>A0A7W2FPY9_9VIBR</name>
<gene>
    <name evidence="2" type="ORF">H2O73_07130</name>
</gene>
<dbReference type="InterPro" id="IPR012902">
    <property type="entry name" value="N_methyl_site"/>
</dbReference>
<organism evidence="2 3">
    <name type="scientific">Vibrio marinisediminis</name>
    <dbReference type="NCBI Taxonomy" id="2758441"/>
    <lineage>
        <taxon>Bacteria</taxon>
        <taxon>Pseudomonadati</taxon>
        <taxon>Pseudomonadota</taxon>
        <taxon>Gammaproteobacteria</taxon>
        <taxon>Vibrionales</taxon>
        <taxon>Vibrionaceae</taxon>
        <taxon>Vibrio</taxon>
    </lineage>
</organism>
<dbReference type="RefSeq" id="WP_182108023.1">
    <property type="nucleotide sequence ID" value="NZ_JACFYF010000003.1"/>
</dbReference>
<dbReference type="InterPro" id="IPR045584">
    <property type="entry name" value="Pilin-like"/>
</dbReference>
<dbReference type="Pfam" id="PF07963">
    <property type="entry name" value="N_methyl"/>
    <property type="match status" value="1"/>
</dbReference>
<comment type="caution">
    <text evidence="2">The sequence shown here is derived from an EMBL/GenBank/DDBJ whole genome shotgun (WGS) entry which is preliminary data.</text>
</comment>
<dbReference type="SUPFAM" id="SSF54523">
    <property type="entry name" value="Pili subunits"/>
    <property type="match status" value="1"/>
</dbReference>
<protein>
    <submittedName>
        <fullName evidence="2">Prepilin-type N-terminal cleavage/methylation domain-containing protein</fullName>
    </submittedName>
</protein>
<dbReference type="AlphaFoldDB" id="A0A7W2FPY9"/>
<reference evidence="2 3" key="1">
    <citation type="submission" date="2020-07" db="EMBL/GenBank/DDBJ databases">
        <title>Vibrio marinisediminis sp. nov., isolated from marine sediment.</title>
        <authorList>
            <person name="Ji X."/>
        </authorList>
    </citation>
    <scope>NUCLEOTIDE SEQUENCE [LARGE SCALE GENOMIC DNA]</scope>
    <source>
        <strain evidence="2 3">404</strain>
    </source>
</reference>
<accession>A0A7W2FPY9</accession>